<accession>A0ABT4BXL6</accession>
<dbReference type="GeneID" id="86970173"/>
<keyword evidence="1" id="KW-0472">Membrane</keyword>
<proteinExistence type="predicted"/>
<protein>
    <submittedName>
        <fullName evidence="2">Uncharacterized protein</fullName>
    </submittedName>
</protein>
<dbReference type="RefSeq" id="WP_156496334.1">
    <property type="nucleotide sequence ID" value="NZ_CP127213.1"/>
</dbReference>
<gene>
    <name evidence="2" type="ORF">ODY23_01590</name>
</gene>
<feature type="transmembrane region" description="Helical" evidence="1">
    <location>
        <begin position="6"/>
        <end position="24"/>
    </location>
</feature>
<organism evidence="2 3">
    <name type="scientific">Aerococcus loyolae</name>
    <dbReference type="NCBI Taxonomy" id="2976809"/>
    <lineage>
        <taxon>Bacteria</taxon>
        <taxon>Bacillati</taxon>
        <taxon>Bacillota</taxon>
        <taxon>Bacilli</taxon>
        <taxon>Lactobacillales</taxon>
        <taxon>Aerococcaceae</taxon>
        <taxon>Aerococcus</taxon>
    </lineage>
</organism>
<reference evidence="2" key="1">
    <citation type="submission" date="2024-05" db="EMBL/GenBank/DDBJ databases">
        <title>Aerococcus urinae taxonomy study.</title>
        <authorList>
            <person name="Christensen J."/>
            <person name="Senneby E."/>
        </authorList>
    </citation>
    <scope>NUCLEOTIDE SEQUENCE</scope>
    <source>
        <strain evidence="2">CDC-3352-U95</strain>
    </source>
</reference>
<keyword evidence="1" id="KW-0812">Transmembrane</keyword>
<comment type="caution">
    <text evidence="2">The sequence shown here is derived from an EMBL/GenBank/DDBJ whole genome shotgun (WGS) entry which is preliminary data.</text>
</comment>
<keyword evidence="1" id="KW-1133">Transmembrane helix</keyword>
<dbReference type="EMBL" id="JAOTMD010000002">
    <property type="protein sequence ID" value="MCY3025004.1"/>
    <property type="molecule type" value="Genomic_DNA"/>
</dbReference>
<evidence type="ECO:0000256" key="1">
    <source>
        <dbReference type="SAM" id="Phobius"/>
    </source>
</evidence>
<evidence type="ECO:0000313" key="3">
    <source>
        <dbReference type="Proteomes" id="UP001072007"/>
    </source>
</evidence>
<sequence length="49" mass="5758">MTEVKIIWINNVISVMVWHFFFALKLRLVVQSGTMAVDLYTAKRSQIQM</sequence>
<keyword evidence="3" id="KW-1185">Reference proteome</keyword>
<dbReference type="Proteomes" id="UP001072007">
    <property type="component" value="Unassembled WGS sequence"/>
</dbReference>
<evidence type="ECO:0000313" key="2">
    <source>
        <dbReference type="EMBL" id="MCY3025004.1"/>
    </source>
</evidence>
<name>A0ABT4BXL6_9LACT</name>